<name>A0A7V6A2Z2_9BACT</name>
<gene>
    <name evidence="1" type="ORF">ENV52_06125</name>
</gene>
<comment type="caution">
    <text evidence="1">The sequence shown here is derived from an EMBL/GenBank/DDBJ whole genome shotgun (WGS) entry which is preliminary data.</text>
</comment>
<proteinExistence type="predicted"/>
<dbReference type="EMBL" id="DTGR01000098">
    <property type="protein sequence ID" value="HHS29262.1"/>
    <property type="molecule type" value="Genomic_DNA"/>
</dbReference>
<sequence>MLHEPLHEGAKMTRKIEKITIDRNESRLQEDLERYRQKALDMGATHAVIIRTEDIVVDERVPMKCQIPRCFGYGAGAHCPPHTMKPAELRNYLEKYRWAVFFSMDVPSEVIIRDKATIKERVAVYQKVFKIVSELESMAFYDGHYLAFGFGAGSCRHTFCGQQETCQALEGKRCRFSLLARPSMEAVGFDVYQMAAKVGWEIYPIGSSAKAEEIPKGTLAGIVIVQ</sequence>
<reference evidence="1" key="1">
    <citation type="journal article" date="2020" name="mSystems">
        <title>Genome- and Community-Level Interaction Insights into Carbon Utilization and Element Cycling Functions of Hydrothermarchaeota in Hydrothermal Sediment.</title>
        <authorList>
            <person name="Zhou Z."/>
            <person name="Liu Y."/>
            <person name="Xu W."/>
            <person name="Pan J."/>
            <person name="Luo Z.H."/>
            <person name="Li M."/>
        </authorList>
    </citation>
    <scope>NUCLEOTIDE SEQUENCE [LARGE SCALE GENOMIC DNA]</scope>
    <source>
        <strain evidence="1">SpSt-767</strain>
    </source>
</reference>
<evidence type="ECO:0000313" key="1">
    <source>
        <dbReference type="EMBL" id="HHS29262.1"/>
    </source>
</evidence>
<protein>
    <submittedName>
        <fullName evidence="1">DUF2284 domain-containing protein</fullName>
    </submittedName>
</protein>
<organism evidence="1">
    <name type="scientific">Desulfobacca acetoxidans</name>
    <dbReference type="NCBI Taxonomy" id="60893"/>
    <lineage>
        <taxon>Bacteria</taxon>
        <taxon>Pseudomonadati</taxon>
        <taxon>Thermodesulfobacteriota</taxon>
        <taxon>Desulfobaccia</taxon>
        <taxon>Desulfobaccales</taxon>
        <taxon>Desulfobaccaceae</taxon>
        <taxon>Desulfobacca</taxon>
    </lineage>
</organism>
<accession>A0A7V6A2Z2</accession>
<dbReference type="InterPro" id="IPR019271">
    <property type="entry name" value="DUF2284_metal-binding"/>
</dbReference>
<dbReference type="Pfam" id="PF10050">
    <property type="entry name" value="DUF2284"/>
    <property type="match status" value="1"/>
</dbReference>
<dbReference type="AlphaFoldDB" id="A0A7V6A2Z2"/>